<dbReference type="InterPro" id="IPR001341">
    <property type="entry name" value="Asp_kinase"/>
</dbReference>
<dbReference type="PIRSF" id="PIRSF000726">
    <property type="entry name" value="Asp_kin"/>
    <property type="match status" value="1"/>
</dbReference>
<evidence type="ECO:0000256" key="5">
    <source>
        <dbReference type="ARBA" id="ARBA00010122"/>
    </source>
</evidence>
<evidence type="ECO:0000259" key="16">
    <source>
        <dbReference type="PROSITE" id="PS51671"/>
    </source>
</evidence>
<keyword evidence="8" id="KW-0547">Nucleotide-binding</keyword>
<dbReference type="InterPro" id="IPR036393">
    <property type="entry name" value="AceGlu_kinase-like_sf"/>
</dbReference>
<evidence type="ECO:0000256" key="14">
    <source>
        <dbReference type="RuleBase" id="RU003448"/>
    </source>
</evidence>
<feature type="domain" description="ACT" evidence="16">
    <location>
        <begin position="264"/>
        <end position="335"/>
    </location>
</feature>
<evidence type="ECO:0000256" key="7">
    <source>
        <dbReference type="ARBA" id="ARBA00022679"/>
    </source>
</evidence>
<evidence type="ECO:0000256" key="2">
    <source>
        <dbReference type="ARBA" id="ARBA00004766"/>
    </source>
</evidence>
<evidence type="ECO:0000256" key="13">
    <source>
        <dbReference type="ARBA" id="ARBA00047872"/>
    </source>
</evidence>
<dbReference type="SUPFAM" id="SSF53633">
    <property type="entry name" value="Carbamate kinase-like"/>
    <property type="match status" value="1"/>
</dbReference>
<comment type="pathway">
    <text evidence="2 15">Amino-acid biosynthesis; L-lysine biosynthesis via DAP pathway; (S)-tetrahydrodipicolinate from L-aspartate: step 1/4.</text>
</comment>
<evidence type="ECO:0000313" key="17">
    <source>
        <dbReference type="EMBL" id="MBL0387176.1"/>
    </source>
</evidence>
<evidence type="ECO:0000256" key="9">
    <source>
        <dbReference type="ARBA" id="ARBA00022777"/>
    </source>
</evidence>
<evidence type="ECO:0000256" key="3">
    <source>
        <dbReference type="ARBA" id="ARBA00004986"/>
    </source>
</evidence>
<dbReference type="CDD" id="cd04261">
    <property type="entry name" value="AAK_AKii-LysC-BS"/>
    <property type="match status" value="1"/>
</dbReference>
<dbReference type="NCBIfam" id="NF005154">
    <property type="entry name" value="PRK06635.1-2"/>
    <property type="match status" value="1"/>
</dbReference>
<comment type="caution">
    <text evidence="17">The sequence shown here is derived from an EMBL/GenBank/DDBJ whole genome shotgun (WGS) entry which is preliminary data.</text>
</comment>
<dbReference type="InterPro" id="IPR041740">
    <property type="entry name" value="AKii-LysC-BS"/>
</dbReference>
<feature type="domain" description="ACT" evidence="16">
    <location>
        <begin position="341"/>
        <end position="407"/>
    </location>
</feature>
<comment type="similarity">
    <text evidence="5 14">Belongs to the aspartokinase family.</text>
</comment>
<dbReference type="InterPro" id="IPR054352">
    <property type="entry name" value="ACT_Aspartokinase"/>
</dbReference>
<dbReference type="EC" id="2.7.2.4" evidence="14"/>
<dbReference type="NCBIfam" id="NF005155">
    <property type="entry name" value="PRK06635.1-4"/>
    <property type="match status" value="1"/>
</dbReference>
<comment type="catalytic activity">
    <reaction evidence="13 14">
        <text>L-aspartate + ATP = 4-phospho-L-aspartate + ADP</text>
        <dbReference type="Rhea" id="RHEA:23776"/>
        <dbReference type="ChEBI" id="CHEBI:29991"/>
        <dbReference type="ChEBI" id="CHEBI:30616"/>
        <dbReference type="ChEBI" id="CHEBI:57535"/>
        <dbReference type="ChEBI" id="CHEBI:456216"/>
        <dbReference type="EC" id="2.7.2.4"/>
    </reaction>
</comment>
<keyword evidence="11" id="KW-0220">Diaminopimelate biosynthesis</keyword>
<evidence type="ECO:0000256" key="8">
    <source>
        <dbReference type="ARBA" id="ARBA00022741"/>
    </source>
</evidence>
<evidence type="ECO:0000256" key="10">
    <source>
        <dbReference type="ARBA" id="ARBA00022840"/>
    </source>
</evidence>
<dbReference type="InterPro" id="IPR005260">
    <property type="entry name" value="Asp_kin_monofn"/>
</dbReference>
<dbReference type="InterPro" id="IPR045865">
    <property type="entry name" value="ACT-like_dom_sf"/>
</dbReference>
<dbReference type="CDD" id="cd04923">
    <property type="entry name" value="ACT_AK-LysC-DapG-like_2"/>
    <property type="match status" value="1"/>
</dbReference>
<dbReference type="Pfam" id="PF00696">
    <property type="entry name" value="AA_kinase"/>
    <property type="match status" value="1"/>
</dbReference>
<dbReference type="Gene3D" id="3.30.2130.10">
    <property type="entry name" value="VC0802-like"/>
    <property type="match status" value="1"/>
</dbReference>
<evidence type="ECO:0000256" key="15">
    <source>
        <dbReference type="RuleBase" id="RU004249"/>
    </source>
</evidence>
<keyword evidence="12" id="KW-0457">Lysine biosynthesis</keyword>
<keyword evidence="10" id="KW-0067">ATP-binding</keyword>
<proteinExistence type="inferred from homology"/>
<evidence type="ECO:0000256" key="12">
    <source>
        <dbReference type="ARBA" id="ARBA00023154"/>
    </source>
</evidence>
<comment type="pathway">
    <text evidence="3 15">Amino-acid biosynthesis; L-methionine biosynthesis via de novo pathway; L-homoserine from L-aspartate: step 1/3.</text>
</comment>
<dbReference type="Pfam" id="PF22468">
    <property type="entry name" value="ACT_9"/>
    <property type="match status" value="2"/>
</dbReference>
<dbReference type="Proteomes" id="UP000602284">
    <property type="component" value="Unassembled WGS sequence"/>
</dbReference>
<comment type="pathway">
    <text evidence="4 15">Amino-acid biosynthesis; L-threonine biosynthesis; L-threonine from L-aspartate: step 1/5.</text>
</comment>
<keyword evidence="18" id="KW-1185">Reference proteome</keyword>
<dbReference type="PANTHER" id="PTHR21499:SF68">
    <property type="entry name" value="ASPARTOKINASE 2"/>
    <property type="match status" value="1"/>
</dbReference>
<evidence type="ECO:0000256" key="1">
    <source>
        <dbReference type="ARBA" id="ARBA00003121"/>
    </source>
</evidence>
<dbReference type="InterPro" id="IPR002912">
    <property type="entry name" value="ACT_dom"/>
</dbReference>
<keyword evidence="9 14" id="KW-0418">Kinase</keyword>
<dbReference type="PANTHER" id="PTHR21499">
    <property type="entry name" value="ASPARTATE KINASE"/>
    <property type="match status" value="1"/>
</dbReference>
<evidence type="ECO:0000256" key="11">
    <source>
        <dbReference type="ARBA" id="ARBA00022915"/>
    </source>
</evidence>
<dbReference type="RefSeq" id="WP_201634920.1">
    <property type="nucleotide sequence ID" value="NZ_JAEQNB010000003.1"/>
</dbReference>
<dbReference type="GO" id="GO:0004072">
    <property type="term" value="F:aspartate kinase activity"/>
    <property type="evidence" value="ECO:0007669"/>
    <property type="project" value="UniProtKB-EC"/>
</dbReference>
<protein>
    <recommendedName>
        <fullName evidence="14">Aspartokinase</fullName>
        <ecNumber evidence="14">2.7.2.4</ecNumber>
    </recommendedName>
</protein>
<dbReference type="NCBIfam" id="TIGR00656">
    <property type="entry name" value="asp_kin_monofn"/>
    <property type="match status" value="1"/>
</dbReference>
<evidence type="ECO:0000256" key="4">
    <source>
        <dbReference type="ARBA" id="ARBA00005139"/>
    </source>
</evidence>
<name>A0ABS1JAA1_9BACL</name>
<gene>
    <name evidence="17" type="ORF">JJB07_11000</name>
</gene>
<evidence type="ECO:0000313" key="18">
    <source>
        <dbReference type="Proteomes" id="UP000602284"/>
    </source>
</evidence>
<dbReference type="CDD" id="cd04913">
    <property type="entry name" value="ACT_AKii-LysC-BS-like_1"/>
    <property type="match status" value="1"/>
</dbReference>
<comment type="function">
    <text evidence="1">Catalyzes the phosphorylation of the beta-carboxyl group of aspartic acid with ATP to yield 4-phospho-L-aspartate, which is involved in the branched biosynthetic pathway leading to the biosynthesis of amino acids threonine, isoleucine and methionine.</text>
</comment>
<dbReference type="EMBL" id="JAEQNB010000003">
    <property type="protein sequence ID" value="MBL0387176.1"/>
    <property type="molecule type" value="Genomic_DNA"/>
</dbReference>
<dbReference type="NCBIfam" id="TIGR00657">
    <property type="entry name" value="asp_kinases"/>
    <property type="match status" value="1"/>
</dbReference>
<reference evidence="17 18" key="1">
    <citation type="submission" date="2021-01" db="EMBL/GenBank/DDBJ databases">
        <title>Tumebacillus sp. strain ITR2 16S ribosomal RNA gene Genome sequencing and assembly.</title>
        <authorList>
            <person name="Kang M."/>
        </authorList>
    </citation>
    <scope>NUCLEOTIDE SEQUENCE [LARGE SCALE GENOMIC DNA]</scope>
    <source>
        <strain evidence="17 18">ITR2</strain>
    </source>
</reference>
<dbReference type="Gene3D" id="3.40.1160.10">
    <property type="entry name" value="Acetylglutamate kinase-like"/>
    <property type="match status" value="1"/>
</dbReference>
<sequence>MALIVKKFGGSSVANAERIQRVARRVVESANEGNSVVVVVSAMGDTTDDLIDLARQLTTNPSPREMDMLLSTGEQISIALLAMAVQQLGHTSISFTGGLAGISTEAVHGRARITDIDPTRLHGALNDGSIVIVAGFQGTSEDGSITTLGRGGSDTTAVALAAALKADLCEIYTDVDGVYTTDPRVVKAASKLSAISYDEMLELAHLGAGVLHPRAVEFAKQYNVALMVRSSFNHNPGTLVEEVAAMEQGQIVRGIAHDMNVVKVGLVGVQSRTGNLKRIFQALADQAVNVDIIVTSVVHDEQSDISFTIGEDDLDTTLTTLKSQFPDVQLSVEQNLAKVSIVGAGMISNPGVAAQMFATLADAGISIKMVSTSEIKVSTVIDQDRAHQAVQALHTSFGLDSVQEAVVAGLDSHA</sequence>
<dbReference type="PROSITE" id="PS51671">
    <property type="entry name" value="ACT"/>
    <property type="match status" value="2"/>
</dbReference>
<evidence type="ECO:0000256" key="6">
    <source>
        <dbReference type="ARBA" id="ARBA00022605"/>
    </source>
</evidence>
<dbReference type="InterPro" id="IPR018042">
    <property type="entry name" value="Aspartate_kinase_CS"/>
</dbReference>
<keyword evidence="6 15" id="KW-0028">Amino-acid biosynthesis</keyword>
<keyword evidence="7 14" id="KW-0808">Transferase</keyword>
<dbReference type="InterPro" id="IPR001048">
    <property type="entry name" value="Asp/Glu/Uridylate_kinase"/>
</dbReference>
<organism evidence="17 18">
    <name type="scientific">Tumebacillus amylolyticus</name>
    <dbReference type="NCBI Taxonomy" id="2801339"/>
    <lineage>
        <taxon>Bacteria</taxon>
        <taxon>Bacillati</taxon>
        <taxon>Bacillota</taxon>
        <taxon>Bacilli</taxon>
        <taxon>Bacillales</taxon>
        <taxon>Alicyclobacillaceae</taxon>
        <taxon>Tumebacillus</taxon>
    </lineage>
</organism>
<dbReference type="PROSITE" id="PS00324">
    <property type="entry name" value="ASPARTOKINASE"/>
    <property type="match status" value="1"/>
</dbReference>
<accession>A0ABS1JAA1</accession>
<dbReference type="SUPFAM" id="SSF55021">
    <property type="entry name" value="ACT-like"/>
    <property type="match status" value="2"/>
</dbReference>